<evidence type="ECO:0000256" key="2">
    <source>
        <dbReference type="ARBA" id="ARBA00023125"/>
    </source>
</evidence>
<feature type="compositionally biased region" description="Low complexity" evidence="4">
    <location>
        <begin position="229"/>
        <end position="238"/>
    </location>
</feature>
<dbReference type="SUPFAM" id="SSF46894">
    <property type="entry name" value="C-terminal effector domain of the bipartite response regulators"/>
    <property type="match status" value="1"/>
</dbReference>
<evidence type="ECO:0000259" key="5">
    <source>
        <dbReference type="PROSITE" id="PS50043"/>
    </source>
</evidence>
<dbReference type="PANTHER" id="PTHR45566:SF1">
    <property type="entry name" value="HTH-TYPE TRANSCRIPTIONAL REGULATOR YHJB-RELATED"/>
    <property type="match status" value="1"/>
</dbReference>
<dbReference type="EMBL" id="CP024608">
    <property type="protein sequence ID" value="ATQ76848.1"/>
    <property type="molecule type" value="Genomic_DNA"/>
</dbReference>
<keyword evidence="8" id="KW-1185">Reference proteome</keyword>
<evidence type="ECO:0000313" key="7">
    <source>
        <dbReference type="EMBL" id="ATQ76848.1"/>
    </source>
</evidence>
<accession>A0A2D2DPE4</accession>
<dbReference type="AlphaFoldDB" id="A0A2D2DPE4"/>
<protein>
    <recommendedName>
        <fullName evidence="9">DNA-binding response regulator</fullName>
    </recommendedName>
</protein>
<dbReference type="GO" id="GO:0000160">
    <property type="term" value="P:phosphorelay signal transduction system"/>
    <property type="evidence" value="ECO:0007669"/>
    <property type="project" value="InterPro"/>
</dbReference>
<feature type="domain" description="HTH luxR-type" evidence="5">
    <location>
        <begin position="246"/>
        <end position="311"/>
    </location>
</feature>
<evidence type="ECO:0000256" key="4">
    <source>
        <dbReference type="SAM" id="MobiDB-lite"/>
    </source>
</evidence>
<organism evidence="7 8">
    <name type="scientific">Massilia violaceinigra</name>
    <dbReference type="NCBI Taxonomy" id="2045208"/>
    <lineage>
        <taxon>Bacteria</taxon>
        <taxon>Pseudomonadati</taxon>
        <taxon>Pseudomonadota</taxon>
        <taxon>Betaproteobacteria</taxon>
        <taxon>Burkholderiales</taxon>
        <taxon>Oxalobacteraceae</taxon>
        <taxon>Telluria group</taxon>
        <taxon>Massilia</taxon>
    </lineage>
</organism>
<dbReference type="SMART" id="SM00421">
    <property type="entry name" value="HTH_LUXR"/>
    <property type="match status" value="1"/>
</dbReference>
<evidence type="ECO:0000313" key="8">
    <source>
        <dbReference type="Proteomes" id="UP000229897"/>
    </source>
</evidence>
<dbReference type="InterPro" id="IPR000792">
    <property type="entry name" value="Tscrpt_reg_LuxR_C"/>
</dbReference>
<dbReference type="SMART" id="SM00448">
    <property type="entry name" value="REC"/>
    <property type="match status" value="1"/>
</dbReference>
<keyword evidence="1 3" id="KW-0597">Phosphoprotein</keyword>
<dbReference type="Pfam" id="PF00072">
    <property type="entry name" value="Response_reg"/>
    <property type="match status" value="1"/>
</dbReference>
<sequence>MPAQPDNARHSGTHPNRRKVFMLIPLSGSDGRQSGWHRSPPPVTGAQYRKLHLPGKLSEWPVRGPIPEAQCASLTGSTGHVARVPDTALVQAISSKEPVVRLLLVDDHKMFTESLTMALDRLQKGNTLCVAQSREEALDYAGAGQRFDVILLDLHMPGNDGMDNLAILREAFDTACIVIVSGETDPRIVFQTIELGAAGYVCKASDLQTLLEALDTVLHGGVALPSKLPRPQIQGAQPAPRPPPPHNPVLDALSPRQREALFSAIRGQSNKVIAREMRVTTSTVKHHLAIAFKVLGVLNRTAAVYEANRLQLFPDMQSCQASARPPEHSRSAC</sequence>
<name>A0A2D2DPE4_9BURK</name>
<evidence type="ECO:0000259" key="6">
    <source>
        <dbReference type="PROSITE" id="PS50110"/>
    </source>
</evidence>
<dbReference type="OrthoDB" id="9780593at2"/>
<dbReference type="PROSITE" id="PS50110">
    <property type="entry name" value="RESPONSE_REGULATORY"/>
    <property type="match status" value="1"/>
</dbReference>
<dbReference type="GO" id="GO:0006355">
    <property type="term" value="P:regulation of DNA-templated transcription"/>
    <property type="evidence" value="ECO:0007669"/>
    <property type="project" value="InterPro"/>
</dbReference>
<feature type="region of interest" description="Disordered" evidence="4">
    <location>
        <begin position="229"/>
        <end position="250"/>
    </location>
</feature>
<dbReference type="Proteomes" id="UP000229897">
    <property type="component" value="Chromosome"/>
</dbReference>
<keyword evidence="2" id="KW-0238">DNA-binding</keyword>
<dbReference type="InterPro" id="IPR036388">
    <property type="entry name" value="WH-like_DNA-bd_sf"/>
</dbReference>
<dbReference type="InterPro" id="IPR051015">
    <property type="entry name" value="EvgA-like"/>
</dbReference>
<feature type="domain" description="Response regulatory" evidence="6">
    <location>
        <begin position="101"/>
        <end position="218"/>
    </location>
</feature>
<dbReference type="KEGG" id="mass:CR152_21725"/>
<feature type="modified residue" description="4-aspartylphosphate" evidence="3">
    <location>
        <position position="153"/>
    </location>
</feature>
<proteinExistence type="predicted"/>
<gene>
    <name evidence="7" type="ORF">CR152_21725</name>
</gene>
<evidence type="ECO:0000256" key="1">
    <source>
        <dbReference type="ARBA" id="ARBA00022553"/>
    </source>
</evidence>
<dbReference type="PRINTS" id="PR00038">
    <property type="entry name" value="HTHLUXR"/>
</dbReference>
<dbReference type="Gene3D" id="3.40.50.2300">
    <property type="match status" value="1"/>
</dbReference>
<dbReference type="SUPFAM" id="SSF52172">
    <property type="entry name" value="CheY-like"/>
    <property type="match status" value="1"/>
</dbReference>
<dbReference type="CDD" id="cd06170">
    <property type="entry name" value="LuxR_C_like"/>
    <property type="match status" value="1"/>
</dbReference>
<dbReference type="InterPro" id="IPR016032">
    <property type="entry name" value="Sig_transdc_resp-reg_C-effctor"/>
</dbReference>
<dbReference type="CDD" id="cd17535">
    <property type="entry name" value="REC_NarL-like"/>
    <property type="match status" value="1"/>
</dbReference>
<evidence type="ECO:0000256" key="3">
    <source>
        <dbReference type="PROSITE-ProRule" id="PRU00169"/>
    </source>
</evidence>
<reference evidence="7" key="1">
    <citation type="submission" date="2017-10" db="EMBL/GenBank/DDBJ databases">
        <title>Massilia psychrophilum sp. nov., a novel purple-pigmented bacterium isolated from Tianshan glacier, Xinjiang Municipality, China.</title>
        <authorList>
            <person name="Wang H."/>
        </authorList>
    </citation>
    <scope>NUCLEOTIDE SEQUENCE [LARGE SCALE GENOMIC DNA]</scope>
    <source>
        <strain evidence="7">B2</strain>
    </source>
</reference>
<dbReference type="InterPro" id="IPR001789">
    <property type="entry name" value="Sig_transdc_resp-reg_receiver"/>
</dbReference>
<dbReference type="Gene3D" id="1.10.10.10">
    <property type="entry name" value="Winged helix-like DNA-binding domain superfamily/Winged helix DNA-binding domain"/>
    <property type="match status" value="1"/>
</dbReference>
<dbReference type="PANTHER" id="PTHR45566">
    <property type="entry name" value="HTH-TYPE TRANSCRIPTIONAL REGULATOR YHJB-RELATED"/>
    <property type="match status" value="1"/>
</dbReference>
<dbReference type="GO" id="GO:0003677">
    <property type="term" value="F:DNA binding"/>
    <property type="evidence" value="ECO:0007669"/>
    <property type="project" value="UniProtKB-KW"/>
</dbReference>
<evidence type="ECO:0008006" key="9">
    <source>
        <dbReference type="Google" id="ProtNLM"/>
    </source>
</evidence>
<dbReference type="PROSITE" id="PS50043">
    <property type="entry name" value="HTH_LUXR_2"/>
    <property type="match status" value="1"/>
</dbReference>
<dbReference type="Pfam" id="PF00196">
    <property type="entry name" value="GerE"/>
    <property type="match status" value="1"/>
</dbReference>
<dbReference type="InterPro" id="IPR058245">
    <property type="entry name" value="NreC/VraR/RcsB-like_REC"/>
</dbReference>
<dbReference type="InterPro" id="IPR011006">
    <property type="entry name" value="CheY-like_superfamily"/>
</dbReference>